<name>A0A9F2R4J2_PYTBI</name>
<evidence type="ECO:0000313" key="3">
    <source>
        <dbReference type="Proteomes" id="UP000695026"/>
    </source>
</evidence>
<dbReference type="GO" id="GO:0005886">
    <property type="term" value="C:plasma membrane"/>
    <property type="evidence" value="ECO:0007669"/>
    <property type="project" value="TreeGrafter"/>
</dbReference>
<dbReference type="OMA" id="SSIWQKC"/>
<evidence type="ECO:0000259" key="2">
    <source>
        <dbReference type="Pfam" id="PF16178"/>
    </source>
</evidence>
<protein>
    <submittedName>
        <fullName evidence="4">Anoctamin-2-like</fullName>
    </submittedName>
</protein>
<gene>
    <name evidence="4" type="primary">LOC103059111</name>
</gene>
<keyword evidence="3" id="KW-1185">Reference proteome</keyword>
<feature type="domain" description="Anoctamin dimerisation" evidence="2">
    <location>
        <begin position="132"/>
        <end position="399"/>
    </location>
</feature>
<organism evidence="3 4">
    <name type="scientific">Python bivittatus</name>
    <name type="common">Burmese python</name>
    <name type="synonym">Python molurus bivittatus</name>
    <dbReference type="NCBI Taxonomy" id="176946"/>
    <lineage>
        <taxon>Eukaryota</taxon>
        <taxon>Metazoa</taxon>
        <taxon>Chordata</taxon>
        <taxon>Craniata</taxon>
        <taxon>Vertebrata</taxon>
        <taxon>Euteleostomi</taxon>
        <taxon>Lepidosauria</taxon>
        <taxon>Squamata</taxon>
        <taxon>Bifurcata</taxon>
        <taxon>Unidentata</taxon>
        <taxon>Episquamata</taxon>
        <taxon>Toxicofera</taxon>
        <taxon>Serpentes</taxon>
        <taxon>Henophidia</taxon>
        <taxon>Pythonidae</taxon>
        <taxon>Python</taxon>
    </lineage>
</organism>
<dbReference type="OrthoDB" id="296386at2759"/>
<dbReference type="KEGG" id="pbi:103059111"/>
<reference evidence="4" key="1">
    <citation type="submission" date="2025-08" db="UniProtKB">
        <authorList>
            <consortium name="RefSeq"/>
        </authorList>
    </citation>
    <scope>IDENTIFICATION</scope>
    <source>
        <tissue evidence="4">Liver</tissue>
    </source>
</reference>
<dbReference type="InterPro" id="IPR032394">
    <property type="entry name" value="Anoct_dimer"/>
</dbReference>
<dbReference type="GO" id="GO:0005229">
    <property type="term" value="F:intracellularly calcium-gated chloride channel activity"/>
    <property type="evidence" value="ECO:0007669"/>
    <property type="project" value="TreeGrafter"/>
</dbReference>
<dbReference type="GO" id="GO:0046983">
    <property type="term" value="F:protein dimerization activity"/>
    <property type="evidence" value="ECO:0007669"/>
    <property type="project" value="InterPro"/>
</dbReference>
<dbReference type="RefSeq" id="XP_007436264.1">
    <property type="nucleotide sequence ID" value="XM_007436202.1"/>
</dbReference>
<dbReference type="InterPro" id="IPR007632">
    <property type="entry name" value="Anoctamin"/>
</dbReference>
<feature type="region of interest" description="Disordered" evidence="1">
    <location>
        <begin position="1"/>
        <end position="20"/>
    </location>
</feature>
<dbReference type="Pfam" id="PF16178">
    <property type="entry name" value="Anoct_dimer"/>
    <property type="match status" value="1"/>
</dbReference>
<dbReference type="PANTHER" id="PTHR12308">
    <property type="entry name" value="ANOCTAMIN"/>
    <property type="match status" value="1"/>
</dbReference>
<evidence type="ECO:0000256" key="1">
    <source>
        <dbReference type="SAM" id="MobiDB-lite"/>
    </source>
</evidence>
<dbReference type="AlphaFoldDB" id="A0A9F2R4J2"/>
<accession>A0A9F2R4J2</accession>
<dbReference type="Proteomes" id="UP000695026">
    <property type="component" value="Unplaced"/>
</dbReference>
<proteinExistence type="predicted"/>
<sequence>MAGKAWRKIMQLPPPPSPPAAERASLDIWSHCAAPFPLEKILNSGIYLDTGIPLSPSSPTLSKKAIRTSVSKDSKKYLTVPQSHHFVRVDQASGRSEPASYRKTCNSPVINNYLDGAQLSVPESTSPGGMHFRDSKRKVDYVLVYHYRKHSSVPGGDPPGPLQRPVSLAIISNGETAKSQQKQQEGSTPEAQVIDLTPQDALEGAKQEQREEFERNLIEAGLELEKDVENKSQGLIFVRIHAPWNVLSREAEILKIKMPTKRTYEIKEEGGIVKKLSSVWQKFTEPLQPKVPEQNATRMKNLSYPFSREKVYLYNIQDKDTFFDNGTRSRIVHEILKRTYSSKAKNSMGINTLIANNVYETAYPLHDGEYEGESKEMNERKLLYREWARYGAFYKFQPIDLI</sequence>
<evidence type="ECO:0000313" key="4">
    <source>
        <dbReference type="RefSeq" id="XP_007436264.1"/>
    </source>
</evidence>
<dbReference type="GeneID" id="103059111"/>
<dbReference type="PANTHER" id="PTHR12308:SF20">
    <property type="entry name" value="ANOCTAMIN-2"/>
    <property type="match status" value="1"/>
</dbReference>
<feature type="non-terminal residue" evidence="4">
    <location>
        <position position="402"/>
    </location>
</feature>